<dbReference type="Gene3D" id="3.90.320.10">
    <property type="match status" value="1"/>
</dbReference>
<dbReference type="EMBL" id="JBHTCT010000011">
    <property type="protein sequence ID" value="MFC7364505.1"/>
    <property type="molecule type" value="Genomic_DNA"/>
</dbReference>
<reference evidence="4" key="1">
    <citation type="journal article" date="2019" name="Int. J. Syst. Evol. Microbiol.">
        <title>The Global Catalogue of Microorganisms (GCM) 10K type strain sequencing project: providing services to taxonomists for standard genome sequencing and annotation.</title>
        <authorList>
            <consortium name="The Broad Institute Genomics Platform"/>
            <consortium name="The Broad Institute Genome Sequencing Center for Infectious Disease"/>
            <person name="Wu L."/>
            <person name="Ma J."/>
        </authorList>
    </citation>
    <scope>NUCLEOTIDE SEQUENCE [LARGE SCALE GENOMIC DNA]</scope>
    <source>
        <strain evidence="4">JCM 4738</strain>
    </source>
</reference>
<evidence type="ECO:0000259" key="2">
    <source>
        <dbReference type="Pfam" id="PF09588"/>
    </source>
</evidence>
<dbReference type="Proteomes" id="UP001596483">
    <property type="component" value="Unassembled WGS sequence"/>
</dbReference>
<dbReference type="RefSeq" id="WP_157297341.1">
    <property type="nucleotide sequence ID" value="NZ_JBHTCT010000011.1"/>
</dbReference>
<dbReference type="PANTHER" id="PTHR46609">
    <property type="entry name" value="EXONUCLEASE, PHAGE-TYPE/RECB, C-TERMINAL DOMAIN-CONTAINING PROTEIN"/>
    <property type="match status" value="1"/>
</dbReference>
<accession>A0ABW2NF34</accession>
<dbReference type="NCBIfam" id="TIGR03033">
    <property type="entry name" value="phage_rel_nuc"/>
    <property type="match status" value="1"/>
</dbReference>
<dbReference type="InterPro" id="IPR017482">
    <property type="entry name" value="Lambda-type_endonuclease"/>
</dbReference>
<keyword evidence="4" id="KW-1185">Reference proteome</keyword>
<comment type="caution">
    <text evidence="3">The sequence shown here is derived from an EMBL/GenBank/DDBJ whole genome shotgun (WGS) entry which is preliminary data.</text>
</comment>
<dbReference type="InterPro" id="IPR011604">
    <property type="entry name" value="PDDEXK-like_dom_sf"/>
</dbReference>
<feature type="coiled-coil region" evidence="1">
    <location>
        <begin position="226"/>
        <end position="260"/>
    </location>
</feature>
<keyword evidence="1" id="KW-0175">Coiled coil</keyword>
<dbReference type="SUPFAM" id="SSF52980">
    <property type="entry name" value="Restriction endonuclease-like"/>
    <property type="match status" value="1"/>
</dbReference>
<dbReference type="InterPro" id="IPR051703">
    <property type="entry name" value="NF-kappa-B_Signaling_Reg"/>
</dbReference>
<feature type="domain" description="YqaJ viral recombinase" evidence="2">
    <location>
        <begin position="16"/>
        <end position="150"/>
    </location>
</feature>
<evidence type="ECO:0000313" key="3">
    <source>
        <dbReference type="EMBL" id="MFC7364505.1"/>
    </source>
</evidence>
<dbReference type="PANTHER" id="PTHR46609:SF6">
    <property type="entry name" value="EXONUCLEASE, PHAGE-TYPE_RECB, C-TERMINAL DOMAIN-CONTAINING PROTEIN-RELATED"/>
    <property type="match status" value="1"/>
</dbReference>
<evidence type="ECO:0000256" key="1">
    <source>
        <dbReference type="SAM" id="Coils"/>
    </source>
</evidence>
<sequence length="315" mass="36462">MQAESLKNVLQMDRSEWLEERRRGIGGSDASVILGVNNWKSKFQLYLEKTGEYTEEVNNEYIYFGNILEDIVAQEFARRTGKKVRRNNRMLVHPKHEFMRANLDRVVVGEKAILECKTTSAWNADQWEGEDIPASYICQVQHYMAVTGYEKAYIAVLIGGNRFVWKEIERDEELIDIMIEREADFWYNHVLAGVPPEIDGSPAAGELLAKLYPNDDGETIMLTQSDDELLDALESIKAELKELETVKKQYENRLKQTLENSPHGVSPRFEVTYKSQVRNTIDSKRLREELPDIAQKFTKESKARILRIKKLEEAN</sequence>
<evidence type="ECO:0000313" key="4">
    <source>
        <dbReference type="Proteomes" id="UP001596483"/>
    </source>
</evidence>
<dbReference type="InterPro" id="IPR011335">
    <property type="entry name" value="Restrct_endonuc-II-like"/>
</dbReference>
<proteinExistence type="predicted"/>
<gene>
    <name evidence="3" type="ORF">ACFQQH_05110</name>
</gene>
<organism evidence="3 4">
    <name type="scientific">Bhargavaea changchunensis</name>
    <dbReference type="NCBI Taxonomy" id="2134037"/>
    <lineage>
        <taxon>Bacteria</taxon>
        <taxon>Bacillati</taxon>
        <taxon>Bacillota</taxon>
        <taxon>Bacilli</taxon>
        <taxon>Bacillales</taxon>
        <taxon>Caryophanaceae</taxon>
        <taxon>Bhargavaea</taxon>
    </lineage>
</organism>
<dbReference type="Pfam" id="PF09588">
    <property type="entry name" value="YqaJ"/>
    <property type="match status" value="1"/>
</dbReference>
<name>A0ABW2NF34_9BACL</name>
<protein>
    <submittedName>
        <fullName evidence="3">YqaJ viral recombinase family protein</fullName>
    </submittedName>
</protein>
<dbReference type="InterPro" id="IPR019080">
    <property type="entry name" value="YqaJ_viral_recombinase"/>
</dbReference>